<dbReference type="InterPro" id="IPR025305">
    <property type="entry name" value="UCH_repeat_domain"/>
</dbReference>
<dbReference type="Proteomes" id="UP000799324">
    <property type="component" value="Unassembled WGS sequence"/>
</dbReference>
<feature type="compositionally biased region" description="Basic and acidic residues" evidence="1">
    <location>
        <begin position="284"/>
        <end position="302"/>
    </location>
</feature>
<reference evidence="3" key="1">
    <citation type="journal article" date="2020" name="Stud. Mycol.">
        <title>101 Dothideomycetes genomes: a test case for predicting lifestyles and emergence of pathogens.</title>
        <authorList>
            <person name="Haridas S."/>
            <person name="Albert R."/>
            <person name="Binder M."/>
            <person name="Bloem J."/>
            <person name="Labutti K."/>
            <person name="Salamov A."/>
            <person name="Andreopoulos B."/>
            <person name="Baker S."/>
            <person name="Barry K."/>
            <person name="Bills G."/>
            <person name="Bluhm B."/>
            <person name="Cannon C."/>
            <person name="Castanera R."/>
            <person name="Culley D."/>
            <person name="Daum C."/>
            <person name="Ezra D."/>
            <person name="Gonzalez J."/>
            <person name="Henrissat B."/>
            <person name="Kuo A."/>
            <person name="Liang C."/>
            <person name="Lipzen A."/>
            <person name="Lutzoni F."/>
            <person name="Magnuson J."/>
            <person name="Mondo S."/>
            <person name="Nolan M."/>
            <person name="Ohm R."/>
            <person name="Pangilinan J."/>
            <person name="Park H.-J."/>
            <person name="Ramirez L."/>
            <person name="Alfaro M."/>
            <person name="Sun H."/>
            <person name="Tritt A."/>
            <person name="Yoshinaga Y."/>
            <person name="Zwiers L.-H."/>
            <person name="Turgeon B."/>
            <person name="Goodwin S."/>
            <person name="Spatafora J."/>
            <person name="Crous P."/>
            <person name="Grigoriev I."/>
        </authorList>
    </citation>
    <scope>NUCLEOTIDE SEQUENCE</scope>
    <source>
        <strain evidence="3">CBS 122681</strain>
    </source>
</reference>
<feature type="region of interest" description="Disordered" evidence="1">
    <location>
        <begin position="1"/>
        <end position="38"/>
    </location>
</feature>
<evidence type="ECO:0000313" key="4">
    <source>
        <dbReference type="Proteomes" id="UP000799324"/>
    </source>
</evidence>
<dbReference type="Pfam" id="PF13446">
    <property type="entry name" value="RPT"/>
    <property type="match status" value="1"/>
</dbReference>
<feature type="compositionally biased region" description="Basic and acidic residues" evidence="1">
    <location>
        <begin position="24"/>
        <end position="38"/>
    </location>
</feature>
<dbReference type="EMBL" id="MU004453">
    <property type="protein sequence ID" value="KAF2650492.1"/>
    <property type="molecule type" value="Genomic_DNA"/>
</dbReference>
<feature type="region of interest" description="Disordered" evidence="1">
    <location>
        <begin position="381"/>
        <end position="401"/>
    </location>
</feature>
<evidence type="ECO:0000313" key="3">
    <source>
        <dbReference type="EMBL" id="KAF2650492.1"/>
    </source>
</evidence>
<gene>
    <name evidence="3" type="ORF">K491DRAFT_129930</name>
</gene>
<evidence type="ECO:0000259" key="2">
    <source>
        <dbReference type="Pfam" id="PF13446"/>
    </source>
</evidence>
<feature type="region of interest" description="Disordered" evidence="1">
    <location>
        <begin position="514"/>
        <end position="538"/>
    </location>
</feature>
<keyword evidence="4" id="KW-1185">Reference proteome</keyword>
<protein>
    <recommendedName>
        <fullName evidence="2">UCH repeated domain-containing protein</fullName>
    </recommendedName>
</protein>
<proteinExistence type="predicted"/>
<feature type="region of interest" description="Disordered" evidence="1">
    <location>
        <begin position="821"/>
        <end position="877"/>
    </location>
</feature>
<organism evidence="3 4">
    <name type="scientific">Lophiostoma macrostomum CBS 122681</name>
    <dbReference type="NCBI Taxonomy" id="1314788"/>
    <lineage>
        <taxon>Eukaryota</taxon>
        <taxon>Fungi</taxon>
        <taxon>Dikarya</taxon>
        <taxon>Ascomycota</taxon>
        <taxon>Pezizomycotina</taxon>
        <taxon>Dothideomycetes</taxon>
        <taxon>Pleosporomycetidae</taxon>
        <taxon>Pleosporales</taxon>
        <taxon>Lophiostomataceae</taxon>
        <taxon>Lophiostoma</taxon>
    </lineage>
</organism>
<evidence type="ECO:0000256" key="1">
    <source>
        <dbReference type="SAM" id="MobiDB-lite"/>
    </source>
</evidence>
<feature type="domain" description="UCH repeated" evidence="2">
    <location>
        <begin position="170"/>
        <end position="227"/>
    </location>
</feature>
<name>A0A6A6SSG9_9PLEO</name>
<sequence>MMDWGKPAPHSMPPQPPEVGKANGKGDDDATSHTDTSDTHFETIMITPMSALGDETLTGNGGARGHLETLFLGTPLPSPTDSMPECSSGNSENVTLHAHSPIRRVIDISDSEEEDFDNGILPAPSPIRPVIDISDSSEKDHDNGILPLQDHHEGGHMSREASGLAPNERYGEALRWLNLEAWECNDESVERRYAIKVQRKGVDKDRALRALRIIVEHRNSLRLREFLFSVINGLPLTSNSTTRRSIYPKKVIVDSDLAHSEDTTESFTPFGKKEARRHIVHMRCGKERARSAGYKQKQDTKKSKGKPNLAACSEEGIPDEDERFIERYAPRVSKMSKPQQQKHNKSVPVSLDSDAFQMQNLAVDAVKDDFIARLKKPRVRFPPSKEAESSDQQHLQSRYPDMYRASVETEKDMSEGTEDSEMTLQEAFQALGFTEPPAHSSSILQATARMIQKYPANISRWCQAREVILCSNLKKGPLRISSQLKKVASSVSQDGGPRAQAPVEDLSRRYDTVGNSSDHPVGEIGVPSSSPKFHQSHSFDDKQETVIKQQREEAPRVVQVSSPLTQVEMNMLRGPHPQNEEWAPLHRYDTIDGRSYLGPAPVHLRTSTFGFSPKPPGVVDCSAAFSGIAPSGRPEDHGIFAIPESRLDAGHAEELRGGHYPPHVSQTQAASNGEDASKERTVTYMVQIKAGNNTVFIPIDEANVSGREKAVATTSMQKVWKWVQDKKLGDKITLQDTYDLATEMHEQGKDNSADPKNMDHVVLEPELSGLDQAWDGNLAPPLTPPLGTRGIDDDVFDRGFALPPGGRTYNDDDCWGFTPRMAEGREQGKNSKDGRGRTNSEHRGWNNDNDDNDFGFGRPETNHDDTGSADGWGMWGRKVRDREASGWGGC</sequence>
<dbReference type="AlphaFoldDB" id="A0A6A6SSG9"/>
<dbReference type="OrthoDB" id="3695698at2759"/>
<accession>A0A6A6SSG9</accession>
<feature type="compositionally biased region" description="Basic and acidic residues" evidence="1">
    <location>
        <begin position="822"/>
        <end position="845"/>
    </location>
</feature>
<feature type="region of interest" description="Disordered" evidence="1">
    <location>
        <begin position="284"/>
        <end position="313"/>
    </location>
</feature>